<name>A0A8S1RF83_9CILI</name>
<proteinExistence type="predicted"/>
<evidence type="ECO:0000313" key="1">
    <source>
        <dbReference type="EMBL" id="CAD8125914.1"/>
    </source>
</evidence>
<dbReference type="Proteomes" id="UP000692954">
    <property type="component" value="Unassembled WGS sequence"/>
</dbReference>
<reference evidence="1" key="1">
    <citation type="submission" date="2021-01" db="EMBL/GenBank/DDBJ databases">
        <authorList>
            <consortium name="Genoscope - CEA"/>
            <person name="William W."/>
        </authorList>
    </citation>
    <scope>NUCLEOTIDE SEQUENCE</scope>
</reference>
<gene>
    <name evidence="1" type="ORF">PSON_ATCC_30995.1.T1630051</name>
</gene>
<dbReference type="EMBL" id="CAJJDN010000163">
    <property type="protein sequence ID" value="CAD8125914.1"/>
    <property type="molecule type" value="Genomic_DNA"/>
</dbReference>
<protein>
    <submittedName>
        <fullName evidence="1">Uncharacterized protein</fullName>
    </submittedName>
</protein>
<dbReference type="AlphaFoldDB" id="A0A8S1RF83"/>
<sequence length="655" mass="77826">MNHNNIFHQYCLQRVPIIQPQQIYQNIPLYSKPIHPSNSHHMPMSYKNLDFKSLDSSETSQNSIFNDNQSCCCFQCGKSNKKLKSLSKQFIPFHTQMSVLRKIRMIKRFQNAVYCIIYLIQKRRKLKKKEKQKKMYRFKTKLNFDYSPLMPPQQQQLQSIQCDDKQYLQNHNLSSFQAKIIDNKLKQRQSIRVYLQQKLYEKDTQYALPKIHKITTNSFTNIQPLRFCKNEEQKSSHVSTQIKITPPQTEYSPTTFHNYSPYFRNITSRNQVDSIFQNSFSKTPRTMIKTHLKLTKASISLQKKYSNSIKGNFLIVYFVVTQQYFLNITFLLTQLHQFISNQNIFIINYNNNEQNSQIRIISISQQKTKFSISFNQKNIQQQTFQKIKLQMFRVWKYRVFLRQIKCFTSITIYKGSSLQKEEKKNAKKKRYLCYFFQFKYWRSQNNTLIINNNNKSKKAKTIIVTSQTQESIQKCKRLLTKDDQPINYEFFYNNELKYSKGIMDMSQYSQNSETALLSFIHITKSPSFAFNSYKNIINESRTSSSDEQNEKESNQKHLQLKTPQIKTKNISMHNRKVTEGIIHTNINKTVQQFVQSCTSIKMINTPKPQKQIQSPQINSKKESNKFSVYLLNSPTKALFEMKTQITFQKKKTLKK</sequence>
<evidence type="ECO:0000313" key="2">
    <source>
        <dbReference type="Proteomes" id="UP000692954"/>
    </source>
</evidence>
<accession>A0A8S1RF83</accession>
<organism evidence="1 2">
    <name type="scientific">Paramecium sonneborni</name>
    <dbReference type="NCBI Taxonomy" id="65129"/>
    <lineage>
        <taxon>Eukaryota</taxon>
        <taxon>Sar</taxon>
        <taxon>Alveolata</taxon>
        <taxon>Ciliophora</taxon>
        <taxon>Intramacronucleata</taxon>
        <taxon>Oligohymenophorea</taxon>
        <taxon>Peniculida</taxon>
        <taxon>Parameciidae</taxon>
        <taxon>Paramecium</taxon>
    </lineage>
</organism>
<comment type="caution">
    <text evidence="1">The sequence shown here is derived from an EMBL/GenBank/DDBJ whole genome shotgun (WGS) entry which is preliminary data.</text>
</comment>
<keyword evidence="2" id="KW-1185">Reference proteome</keyword>